<evidence type="ECO:0000256" key="6">
    <source>
        <dbReference type="RuleBase" id="RU000481"/>
    </source>
</evidence>
<gene>
    <name evidence="8" type="ORF">U6A24_06480</name>
</gene>
<dbReference type="Pfam" id="PF00155">
    <property type="entry name" value="Aminotran_1_2"/>
    <property type="match status" value="1"/>
</dbReference>
<keyword evidence="9" id="KW-1185">Reference proteome</keyword>
<evidence type="ECO:0000256" key="2">
    <source>
        <dbReference type="ARBA" id="ARBA00007441"/>
    </source>
</evidence>
<protein>
    <recommendedName>
        <fullName evidence="6">Aminotransferase</fullName>
        <ecNumber evidence="6">2.6.1.-</ecNumber>
    </recommendedName>
</protein>
<evidence type="ECO:0000256" key="3">
    <source>
        <dbReference type="ARBA" id="ARBA00022576"/>
    </source>
</evidence>
<accession>A0ABU5ZT15</accession>
<dbReference type="Proteomes" id="UP001327027">
    <property type="component" value="Unassembled WGS sequence"/>
</dbReference>
<dbReference type="InterPro" id="IPR050596">
    <property type="entry name" value="AspAT/PAT-like"/>
</dbReference>
<dbReference type="InterPro" id="IPR015424">
    <property type="entry name" value="PyrdxlP-dep_Trfase"/>
</dbReference>
<comment type="cofactor">
    <cofactor evidence="1 6">
        <name>pyridoxal 5'-phosphate</name>
        <dbReference type="ChEBI" id="CHEBI:597326"/>
    </cofactor>
</comment>
<dbReference type="EMBL" id="JAYKLX010000003">
    <property type="protein sequence ID" value="MEB3345098.1"/>
    <property type="molecule type" value="Genomic_DNA"/>
</dbReference>
<dbReference type="InterPro" id="IPR015421">
    <property type="entry name" value="PyrdxlP-dep_Trfase_major"/>
</dbReference>
<dbReference type="PROSITE" id="PS00105">
    <property type="entry name" value="AA_TRANSFER_CLASS_1"/>
    <property type="match status" value="1"/>
</dbReference>
<proteinExistence type="inferred from homology"/>
<dbReference type="InterPro" id="IPR004838">
    <property type="entry name" value="NHTrfase_class1_PyrdxlP-BS"/>
</dbReference>
<evidence type="ECO:0000256" key="4">
    <source>
        <dbReference type="ARBA" id="ARBA00022679"/>
    </source>
</evidence>
<organism evidence="8 9">
    <name type="scientific">Aquimarina gracilis</name>
    <dbReference type="NCBI Taxonomy" id="874422"/>
    <lineage>
        <taxon>Bacteria</taxon>
        <taxon>Pseudomonadati</taxon>
        <taxon>Bacteroidota</taxon>
        <taxon>Flavobacteriia</taxon>
        <taxon>Flavobacteriales</taxon>
        <taxon>Flavobacteriaceae</taxon>
        <taxon>Aquimarina</taxon>
    </lineage>
</organism>
<dbReference type="InterPro" id="IPR015422">
    <property type="entry name" value="PyrdxlP-dep_Trfase_small"/>
</dbReference>
<dbReference type="Gene3D" id="3.40.640.10">
    <property type="entry name" value="Type I PLP-dependent aspartate aminotransferase-like (Major domain)"/>
    <property type="match status" value="1"/>
</dbReference>
<evidence type="ECO:0000259" key="7">
    <source>
        <dbReference type="Pfam" id="PF00155"/>
    </source>
</evidence>
<keyword evidence="3 6" id="KW-0032">Aminotransferase</keyword>
<evidence type="ECO:0000256" key="1">
    <source>
        <dbReference type="ARBA" id="ARBA00001933"/>
    </source>
</evidence>
<keyword evidence="4 6" id="KW-0808">Transferase</keyword>
<evidence type="ECO:0000313" key="8">
    <source>
        <dbReference type="EMBL" id="MEB3345098.1"/>
    </source>
</evidence>
<dbReference type="Gene3D" id="3.90.1150.10">
    <property type="entry name" value="Aspartate Aminotransferase, domain 1"/>
    <property type="match status" value="1"/>
</dbReference>
<dbReference type="PANTHER" id="PTHR46383:SF1">
    <property type="entry name" value="ASPARTATE AMINOTRANSFERASE"/>
    <property type="match status" value="1"/>
</dbReference>
<name>A0ABU5ZT15_9FLAO</name>
<dbReference type="EC" id="2.6.1.-" evidence="6"/>
<dbReference type="PANTHER" id="PTHR46383">
    <property type="entry name" value="ASPARTATE AMINOTRANSFERASE"/>
    <property type="match status" value="1"/>
</dbReference>
<dbReference type="InterPro" id="IPR004839">
    <property type="entry name" value="Aminotransferase_I/II_large"/>
</dbReference>
<evidence type="ECO:0000313" key="9">
    <source>
        <dbReference type="Proteomes" id="UP001327027"/>
    </source>
</evidence>
<dbReference type="RefSeq" id="WP_324179132.1">
    <property type="nucleotide sequence ID" value="NZ_BAABAW010000008.1"/>
</dbReference>
<comment type="caution">
    <text evidence="8">The sequence shown here is derived from an EMBL/GenBank/DDBJ whole genome shotgun (WGS) entry which is preliminary data.</text>
</comment>
<feature type="domain" description="Aminotransferase class I/classII large" evidence="7">
    <location>
        <begin position="42"/>
        <end position="383"/>
    </location>
</feature>
<comment type="similarity">
    <text evidence="2 6">Belongs to the class-I pyridoxal-phosphate-dependent aminotransferase family.</text>
</comment>
<sequence length="390" mass="44188">MILSQRVKESISSSTVRIADKAQRLREQGEVVFDFSAGRAFEPTPDYISKATINAINNGDTHQTMAKGKTIYREAIAKKLARENKIIANPDTELIATMGCKQGLTIGLLATMNPGDEVIVEDPCFVSYKQTIQYLGGKVVEVPLREENNFRWDKKELEEAITSRTKVIIMCSPHNPTGTVHTKSDLEMIANIAIKHGLIVITDEVYERVTWGKHRHINLSTIKGMKERTITLISFTKSFSMGGWRVGFIYSSEEIIKQLEKLQQHLITSVNSFVQIGAAIACENPPSKEVLKYWKDWEDKIRYVTTAINDIPRLECKMPEGGFYAWTKINIPGISSLEFTTRLLEEYKVAVVDGASFGKTSENYFRFTCVKSWEEIKEGLDRLQKFVETL</sequence>
<reference evidence="8 9" key="1">
    <citation type="journal article" date="2013" name="Int. J. Syst. Evol. Microbiol.">
        <title>Aquimarina gracilis sp. nov., isolated from the gut microflora of a mussel, Mytilus coruscus, and emended description of Aquimarina spongiae.</title>
        <authorList>
            <person name="Park S.C."/>
            <person name="Choe H.N."/>
            <person name="Baik K.S."/>
            <person name="Seong C.N."/>
        </authorList>
    </citation>
    <scope>NUCLEOTIDE SEQUENCE [LARGE SCALE GENOMIC DNA]</scope>
    <source>
        <strain evidence="8 9">PSC32</strain>
    </source>
</reference>
<dbReference type="SUPFAM" id="SSF53383">
    <property type="entry name" value="PLP-dependent transferases"/>
    <property type="match status" value="1"/>
</dbReference>
<keyword evidence="5" id="KW-0663">Pyridoxal phosphate</keyword>
<dbReference type="CDD" id="cd00609">
    <property type="entry name" value="AAT_like"/>
    <property type="match status" value="1"/>
</dbReference>
<dbReference type="GO" id="GO:0008483">
    <property type="term" value="F:transaminase activity"/>
    <property type="evidence" value="ECO:0007669"/>
    <property type="project" value="UniProtKB-KW"/>
</dbReference>
<evidence type="ECO:0000256" key="5">
    <source>
        <dbReference type="ARBA" id="ARBA00022898"/>
    </source>
</evidence>